<dbReference type="Proteomes" id="UP001183176">
    <property type="component" value="Unassembled WGS sequence"/>
</dbReference>
<reference evidence="3" key="1">
    <citation type="submission" date="2023-07" db="EMBL/GenBank/DDBJ databases">
        <title>30 novel species of actinomycetes from the DSMZ collection.</title>
        <authorList>
            <person name="Nouioui I."/>
        </authorList>
    </citation>
    <scope>NUCLEOTIDE SEQUENCE [LARGE SCALE GENOMIC DNA]</scope>
    <source>
        <strain evidence="3">DSM 44399</strain>
    </source>
</reference>
<keyword evidence="3" id="KW-1185">Reference proteome</keyword>
<organism evidence="2 3">
    <name type="scientific">Jatrophihabitans lederbergiae</name>
    <dbReference type="NCBI Taxonomy" id="3075547"/>
    <lineage>
        <taxon>Bacteria</taxon>
        <taxon>Bacillati</taxon>
        <taxon>Actinomycetota</taxon>
        <taxon>Actinomycetes</taxon>
        <taxon>Jatrophihabitantales</taxon>
        <taxon>Jatrophihabitantaceae</taxon>
        <taxon>Jatrophihabitans</taxon>
    </lineage>
</organism>
<evidence type="ECO:0000313" key="3">
    <source>
        <dbReference type="Proteomes" id="UP001183176"/>
    </source>
</evidence>
<gene>
    <name evidence="2" type="ORF">RM423_24635</name>
</gene>
<feature type="chain" id="PRO_5046825257" description="Secreted protein" evidence="1">
    <location>
        <begin position="29"/>
        <end position="251"/>
    </location>
</feature>
<evidence type="ECO:0008006" key="4">
    <source>
        <dbReference type="Google" id="ProtNLM"/>
    </source>
</evidence>
<dbReference type="EMBL" id="JAVREH010000148">
    <property type="protein sequence ID" value="MDT0264540.1"/>
    <property type="molecule type" value="Genomic_DNA"/>
</dbReference>
<evidence type="ECO:0000256" key="1">
    <source>
        <dbReference type="SAM" id="SignalP"/>
    </source>
</evidence>
<feature type="signal peptide" evidence="1">
    <location>
        <begin position="1"/>
        <end position="28"/>
    </location>
</feature>
<name>A0ABU2JHT4_9ACTN</name>
<protein>
    <recommendedName>
        <fullName evidence="4">Secreted protein</fullName>
    </recommendedName>
</protein>
<sequence length="251" mass="27347">MKRNKRLFAVCMSAAALVVAIVPTSAGATRARVVPRNPASELRARNQCSTPTTARSGGWVCVTSSTRKQVTPSVAQSGYCGVGVGCWTVYDDFRAGYYATNIEFGYNGRHLGETHIDYTWQLTGAQTQANPIRVRVNTNVSAIIFSGDLANGGVGRPTDGGSVISQCAPVVGHPQLANTLISWTPNGCRLYDNNNADHNMAIETGWELPGYSGYWYVYARSPVAHGPYTYRFPLQVLYPVQLPSRVTPHEW</sequence>
<keyword evidence="1" id="KW-0732">Signal</keyword>
<proteinExistence type="predicted"/>
<evidence type="ECO:0000313" key="2">
    <source>
        <dbReference type="EMBL" id="MDT0264540.1"/>
    </source>
</evidence>
<accession>A0ABU2JHT4</accession>
<dbReference type="RefSeq" id="WP_311425674.1">
    <property type="nucleotide sequence ID" value="NZ_JAVREH010000148.1"/>
</dbReference>
<comment type="caution">
    <text evidence="2">The sequence shown here is derived from an EMBL/GenBank/DDBJ whole genome shotgun (WGS) entry which is preliminary data.</text>
</comment>